<evidence type="ECO:0000256" key="1">
    <source>
        <dbReference type="ARBA" id="ARBA00023015"/>
    </source>
</evidence>
<dbReference type="InterPro" id="IPR001647">
    <property type="entry name" value="HTH_TetR"/>
</dbReference>
<sequence length="190" mass="21119">MIQDTPAPTGRRDRILTAALDVVAEEGAIRVTYRRIAAAAGVPLGSVTYYFDDLNQLLTEAFTRLAETVSAHYRAQLEAARTPEEARDAVVDIMSGTLWTSERDPLLTFELYAFAARTPELRTVLNSWMRASRDALARHFDPLTARALDALVEGFTLHNFFDHTPLGRDDIASVVQALLERDRGISDGKK</sequence>
<dbReference type="Pfam" id="PF17940">
    <property type="entry name" value="TetR_C_31"/>
    <property type="match status" value="1"/>
</dbReference>
<accession>A0A7H0IH54</accession>
<proteinExistence type="predicted"/>
<dbReference type="EMBL" id="CP060828">
    <property type="protein sequence ID" value="QNP72120.1"/>
    <property type="molecule type" value="Genomic_DNA"/>
</dbReference>
<keyword evidence="1" id="KW-0805">Transcription regulation</keyword>
<name>A0A7H0IH54_9ACTN</name>
<dbReference type="RefSeq" id="WP_187749077.1">
    <property type="nucleotide sequence ID" value="NZ_CP060828.1"/>
</dbReference>
<dbReference type="GO" id="GO:0003677">
    <property type="term" value="F:DNA binding"/>
    <property type="evidence" value="ECO:0007669"/>
    <property type="project" value="UniProtKB-UniRule"/>
</dbReference>
<dbReference type="Proteomes" id="UP000516052">
    <property type="component" value="Chromosome"/>
</dbReference>
<evidence type="ECO:0000313" key="7">
    <source>
        <dbReference type="Proteomes" id="UP000516052"/>
    </source>
</evidence>
<keyword evidence="2 4" id="KW-0238">DNA-binding</keyword>
<dbReference type="PROSITE" id="PS50977">
    <property type="entry name" value="HTH_TETR_2"/>
    <property type="match status" value="1"/>
</dbReference>
<evidence type="ECO:0000256" key="3">
    <source>
        <dbReference type="ARBA" id="ARBA00023163"/>
    </source>
</evidence>
<keyword evidence="7" id="KW-1185">Reference proteome</keyword>
<gene>
    <name evidence="6" type="ORF">IAG44_23695</name>
</gene>
<dbReference type="InterPro" id="IPR041583">
    <property type="entry name" value="TetR_C_31"/>
</dbReference>
<dbReference type="Gene3D" id="1.10.357.10">
    <property type="entry name" value="Tetracycline Repressor, domain 2"/>
    <property type="match status" value="1"/>
</dbReference>
<dbReference type="InterPro" id="IPR036271">
    <property type="entry name" value="Tet_transcr_reg_TetR-rel_C_sf"/>
</dbReference>
<feature type="DNA-binding region" description="H-T-H motif" evidence="4">
    <location>
        <begin position="32"/>
        <end position="51"/>
    </location>
</feature>
<feature type="domain" description="HTH tetR-type" evidence="5">
    <location>
        <begin position="9"/>
        <end position="69"/>
    </location>
</feature>
<evidence type="ECO:0000256" key="2">
    <source>
        <dbReference type="ARBA" id="ARBA00023125"/>
    </source>
</evidence>
<evidence type="ECO:0000256" key="4">
    <source>
        <dbReference type="PROSITE-ProRule" id="PRU00335"/>
    </source>
</evidence>
<keyword evidence="3" id="KW-0804">Transcription</keyword>
<dbReference type="PANTHER" id="PTHR47506:SF6">
    <property type="entry name" value="HTH-TYPE TRANSCRIPTIONAL REPRESSOR NEMR"/>
    <property type="match status" value="1"/>
</dbReference>
<evidence type="ECO:0000259" key="5">
    <source>
        <dbReference type="PROSITE" id="PS50977"/>
    </source>
</evidence>
<protein>
    <submittedName>
        <fullName evidence="6">TetR family transcriptional regulator</fullName>
    </submittedName>
</protein>
<dbReference type="SUPFAM" id="SSF46689">
    <property type="entry name" value="Homeodomain-like"/>
    <property type="match status" value="1"/>
</dbReference>
<dbReference type="SUPFAM" id="SSF48498">
    <property type="entry name" value="Tetracyclin repressor-like, C-terminal domain"/>
    <property type="match status" value="1"/>
</dbReference>
<dbReference type="Pfam" id="PF00440">
    <property type="entry name" value="TetR_N"/>
    <property type="match status" value="1"/>
</dbReference>
<dbReference type="PRINTS" id="PR00455">
    <property type="entry name" value="HTHTETR"/>
</dbReference>
<organism evidence="6 7">
    <name type="scientific">Streptomyces roseirectus</name>
    <dbReference type="NCBI Taxonomy" id="2768066"/>
    <lineage>
        <taxon>Bacteria</taxon>
        <taxon>Bacillati</taxon>
        <taxon>Actinomycetota</taxon>
        <taxon>Actinomycetes</taxon>
        <taxon>Kitasatosporales</taxon>
        <taxon>Streptomycetaceae</taxon>
        <taxon>Streptomyces</taxon>
    </lineage>
</organism>
<dbReference type="InterPro" id="IPR009057">
    <property type="entry name" value="Homeodomain-like_sf"/>
</dbReference>
<dbReference type="KEGG" id="sroi:IAG44_23695"/>
<dbReference type="AlphaFoldDB" id="A0A7H0IH54"/>
<dbReference type="PANTHER" id="PTHR47506">
    <property type="entry name" value="TRANSCRIPTIONAL REGULATORY PROTEIN"/>
    <property type="match status" value="1"/>
</dbReference>
<evidence type="ECO:0000313" key="6">
    <source>
        <dbReference type="EMBL" id="QNP72120.1"/>
    </source>
</evidence>
<reference evidence="6 7" key="1">
    <citation type="submission" date="2020-08" db="EMBL/GenBank/DDBJ databases">
        <title>A novel species.</title>
        <authorList>
            <person name="Gao J."/>
        </authorList>
    </citation>
    <scope>NUCLEOTIDE SEQUENCE [LARGE SCALE GENOMIC DNA]</scope>
    <source>
        <strain evidence="6 7">CRXT-G-22</strain>
    </source>
</reference>